<evidence type="ECO:0000313" key="4">
    <source>
        <dbReference type="EMBL" id="KAF7817649.1"/>
    </source>
</evidence>
<evidence type="ECO:0000259" key="1">
    <source>
        <dbReference type="Pfam" id="PF00078"/>
    </source>
</evidence>
<comment type="caution">
    <text evidence="4">The sequence shown here is derived from an EMBL/GenBank/DDBJ whole genome shotgun (WGS) entry which is preliminary data.</text>
</comment>
<feature type="domain" description="Reverse transcriptase" evidence="1">
    <location>
        <begin position="56"/>
        <end position="239"/>
    </location>
</feature>
<dbReference type="CDD" id="cd06222">
    <property type="entry name" value="RNase_H_like"/>
    <property type="match status" value="1"/>
</dbReference>
<dbReference type="EMBL" id="JAAIUW010000009">
    <property type="protein sequence ID" value="KAF7817649.1"/>
    <property type="molecule type" value="Genomic_DNA"/>
</dbReference>
<reference evidence="4" key="1">
    <citation type="submission" date="2020-09" db="EMBL/GenBank/DDBJ databases">
        <title>Genome-Enabled Discovery of Anthraquinone Biosynthesis in Senna tora.</title>
        <authorList>
            <person name="Kang S.-H."/>
            <person name="Pandey R.P."/>
            <person name="Lee C.-M."/>
            <person name="Sim J.-S."/>
            <person name="Jeong J.-T."/>
            <person name="Choi B.-S."/>
            <person name="Jung M."/>
            <person name="Ginzburg D."/>
            <person name="Zhao K."/>
            <person name="Won S.Y."/>
            <person name="Oh T.-J."/>
            <person name="Yu Y."/>
            <person name="Kim N.-H."/>
            <person name="Lee O.R."/>
            <person name="Lee T.-H."/>
            <person name="Bashyal P."/>
            <person name="Kim T.-S."/>
            <person name="Lee W.-H."/>
            <person name="Kawkins C."/>
            <person name="Kim C.-K."/>
            <person name="Kim J.S."/>
            <person name="Ahn B.O."/>
            <person name="Rhee S.Y."/>
            <person name="Sohng J.K."/>
        </authorList>
    </citation>
    <scope>NUCLEOTIDE SEQUENCE</scope>
    <source>
        <tissue evidence="4">Leaf</tissue>
    </source>
</reference>
<dbReference type="AlphaFoldDB" id="A0A834THS7"/>
<dbReference type="CDD" id="cd01650">
    <property type="entry name" value="RT_nLTR_like"/>
    <property type="match status" value="1"/>
</dbReference>
<dbReference type="InterPro" id="IPR043502">
    <property type="entry name" value="DNA/RNA_pol_sf"/>
</dbReference>
<dbReference type="PANTHER" id="PTHR33116:SF86">
    <property type="entry name" value="REVERSE TRANSCRIPTASE DOMAIN-CONTAINING PROTEIN"/>
    <property type="match status" value="1"/>
</dbReference>
<dbReference type="OrthoDB" id="428918at2759"/>
<dbReference type="GO" id="GO:0003676">
    <property type="term" value="F:nucleic acid binding"/>
    <property type="evidence" value="ECO:0007669"/>
    <property type="project" value="InterPro"/>
</dbReference>
<dbReference type="GO" id="GO:0004523">
    <property type="term" value="F:RNA-DNA hybrid ribonuclease activity"/>
    <property type="evidence" value="ECO:0007669"/>
    <property type="project" value="InterPro"/>
</dbReference>
<dbReference type="Proteomes" id="UP000634136">
    <property type="component" value="Unassembled WGS sequence"/>
</dbReference>
<evidence type="ECO:0000313" key="5">
    <source>
        <dbReference type="Proteomes" id="UP000634136"/>
    </source>
</evidence>
<dbReference type="InterPro" id="IPR026960">
    <property type="entry name" value="RVT-Znf"/>
</dbReference>
<dbReference type="InterPro" id="IPR002156">
    <property type="entry name" value="RNaseH_domain"/>
</dbReference>
<dbReference type="Pfam" id="PF13966">
    <property type="entry name" value="zf-RVT"/>
    <property type="match status" value="1"/>
</dbReference>
<name>A0A834THS7_9FABA</name>
<sequence length="1021" mass="116234">MVMNDDLIKDVTLQEVEAAVFGLGATKAPGPDGLNVIPKEVNATYITLIPKIPDPESIAQFRPISCCNFIYKIIAKILTNRLKPIMNCLHFTSSRLAGIKKKAMILKIDMNKAYDRLEWDFVMAILKAFGFHERWVRLVMGCITSVSYKVKLNGLLSRDITPTRGVRQDDTMIMSKAEVEEAFVIQQILNQFTEASGQMINTSKSGIVFSKGTDVRNQNRIANILRMTIWNSPGKYLGLPSEWGRSKTHALSWIKEKVWQKLQGWKEKLLSDAGKETLIKAVIQAIPSYVMSVIRIPKSFCDSISAMIARFWWSKGNKQRGMHWIKWREIAKRKSAGGLGFRDFNCFKTAMLAKQAWRAQTNPEALWVQTLKSIYFPDSDFWEAKLKRGSSWMWRSLLEGRDFIKKHVAWLVGSGENINMWFDRWICSNENIWPVGNAQLDLKVKDLIIEGERRWDETKVMQLVNSNVARLIFATPIKEAGPDKMVWPFTVDGSYSVKTGYHCAIKDVTSLEEGSSSSGSEDAKIWNVIWKAKVQPKIKNFIWRLVKNAIPVKDNLARRKMKVDNRCPLCLKDSETIEHCFIYCDRARAIWFGSIFQWSNPNENNLPMLKWVENKITSFTENSGDADRYCSYFFNLLLAMWKTRNEFCFEGVSVDPVNILTSAEIRTNEFLAAQNRTLSRESLSNGSSGNSDCWSPPSPGIVKFNVDATLDLRRTRGALSTIARDHTGEVLTGYVKRFPCVSATQAEARAVREIVQICSSLDIKEAIIESDCKAVVDFCNNNSNQWQLEAILDNTKDFLKSNLGVKVKWIPRKKNMVADFLAKEALKNSLSATWVWSHPVKLRALLLKDNIQDLIDSLQSVLLCCFVCSPGSAGLLFLLIYCLVQLPALFSKAFMPSCEMQIIFDQKKNGYDMISIKTWLAKRGEGEMQIAKDSGEEELSWNRIGHSFRDGRLGFRRKHPLYHILYKIKSLIANDWDVKVVHIGRDSNKVADSLTLRVHVLDFGMYLDDSRMVPFPAVSGC</sequence>
<dbReference type="Pfam" id="PF00078">
    <property type="entry name" value="RVT_1"/>
    <property type="match status" value="1"/>
</dbReference>
<dbReference type="InterPro" id="IPR044730">
    <property type="entry name" value="RNase_H-like_dom_plant"/>
</dbReference>
<feature type="domain" description="Reverse transcriptase zinc-binding" evidence="3">
    <location>
        <begin position="520"/>
        <end position="591"/>
    </location>
</feature>
<dbReference type="InterPro" id="IPR036397">
    <property type="entry name" value="RNaseH_sf"/>
</dbReference>
<dbReference type="Gene3D" id="3.30.420.10">
    <property type="entry name" value="Ribonuclease H-like superfamily/Ribonuclease H"/>
    <property type="match status" value="1"/>
</dbReference>
<gene>
    <name evidence="4" type="ORF">G2W53_031618</name>
</gene>
<dbReference type="SUPFAM" id="SSF53098">
    <property type="entry name" value="Ribonuclease H-like"/>
    <property type="match status" value="1"/>
</dbReference>
<dbReference type="Pfam" id="PF13456">
    <property type="entry name" value="RVT_3"/>
    <property type="match status" value="1"/>
</dbReference>
<keyword evidence="5" id="KW-1185">Reference proteome</keyword>
<dbReference type="SUPFAM" id="SSF56672">
    <property type="entry name" value="DNA/RNA polymerases"/>
    <property type="match status" value="1"/>
</dbReference>
<dbReference type="InterPro" id="IPR012337">
    <property type="entry name" value="RNaseH-like_sf"/>
</dbReference>
<dbReference type="PANTHER" id="PTHR33116">
    <property type="entry name" value="REVERSE TRANSCRIPTASE ZINC-BINDING DOMAIN-CONTAINING PROTEIN-RELATED-RELATED"/>
    <property type="match status" value="1"/>
</dbReference>
<evidence type="ECO:0000259" key="3">
    <source>
        <dbReference type="Pfam" id="PF13966"/>
    </source>
</evidence>
<feature type="domain" description="RNase H type-1" evidence="2">
    <location>
        <begin position="705"/>
        <end position="825"/>
    </location>
</feature>
<evidence type="ECO:0000259" key="2">
    <source>
        <dbReference type="Pfam" id="PF13456"/>
    </source>
</evidence>
<proteinExistence type="predicted"/>
<evidence type="ECO:0008006" key="6">
    <source>
        <dbReference type="Google" id="ProtNLM"/>
    </source>
</evidence>
<protein>
    <recommendedName>
        <fullName evidence="6">Reverse transcriptase</fullName>
    </recommendedName>
</protein>
<organism evidence="4 5">
    <name type="scientific">Senna tora</name>
    <dbReference type="NCBI Taxonomy" id="362788"/>
    <lineage>
        <taxon>Eukaryota</taxon>
        <taxon>Viridiplantae</taxon>
        <taxon>Streptophyta</taxon>
        <taxon>Embryophyta</taxon>
        <taxon>Tracheophyta</taxon>
        <taxon>Spermatophyta</taxon>
        <taxon>Magnoliopsida</taxon>
        <taxon>eudicotyledons</taxon>
        <taxon>Gunneridae</taxon>
        <taxon>Pentapetalae</taxon>
        <taxon>rosids</taxon>
        <taxon>fabids</taxon>
        <taxon>Fabales</taxon>
        <taxon>Fabaceae</taxon>
        <taxon>Caesalpinioideae</taxon>
        <taxon>Cassia clade</taxon>
        <taxon>Senna</taxon>
    </lineage>
</organism>
<accession>A0A834THS7</accession>
<dbReference type="InterPro" id="IPR000477">
    <property type="entry name" value="RT_dom"/>
</dbReference>